<feature type="domain" description="HRDC" evidence="7">
    <location>
        <begin position="220"/>
        <end position="299"/>
    </location>
</feature>
<dbReference type="GO" id="GO:0008408">
    <property type="term" value="F:3'-5' exonuclease activity"/>
    <property type="evidence" value="ECO:0007669"/>
    <property type="project" value="InterPro"/>
</dbReference>
<comment type="subcellular location">
    <subcellularLocation>
        <location evidence="6">Cytoplasm</location>
    </subcellularLocation>
</comment>
<evidence type="ECO:0000256" key="5">
    <source>
        <dbReference type="ARBA" id="ARBA00022839"/>
    </source>
</evidence>
<evidence type="ECO:0000313" key="8">
    <source>
        <dbReference type="EMBL" id="OOF35698.1"/>
    </source>
</evidence>
<dbReference type="Pfam" id="PF21293">
    <property type="entry name" value="RNAseD_HRDC_C"/>
    <property type="match status" value="1"/>
</dbReference>
<dbReference type="Gene3D" id="1.10.150.80">
    <property type="entry name" value="HRDC domain"/>
    <property type="match status" value="2"/>
</dbReference>
<keyword evidence="1 6" id="KW-0963">Cytoplasm</keyword>
<dbReference type="InterPro" id="IPR002121">
    <property type="entry name" value="HRDC_dom"/>
</dbReference>
<dbReference type="GO" id="GO:0003676">
    <property type="term" value="F:nucleic acid binding"/>
    <property type="evidence" value="ECO:0007669"/>
    <property type="project" value="InterPro"/>
</dbReference>
<dbReference type="InterPro" id="IPR012337">
    <property type="entry name" value="RNaseH-like_sf"/>
</dbReference>
<name>A0A1V3I6R8_9PAST</name>
<sequence>MMKSYENQPHFSLITNNQSLADCCHLARQKSAVALDTEFVRVSTYFPKLGLIQLYDGEQISLIDPLTITDFSPFIALLADSKVLKILHACSEDLLVFLQEFDQLPQPMIDTQIMARFLGLGNSVGLAKLALKYLNTEVDKGATRTNWMKRPLSETQLHYAAGDVYYLLPIYQCLQKELSTTLWLNAVQSDCAMALSKTKKLQDREGEKAYLDIPNVWKLNPLELARLKVLAKWRQDVAIERDLALSYVVKSESLWKVAKHNPRNTSEMLEMGLSNNEVRVRGKKMLQLLAQARRISPYDYPKRIVRIVDDPRYKKALRLLQEKAYELTPQGLTLEILASKRSLEALIKWAWLHNESQEKLPDLLVGWRREIGLQLLTLLKSIDS</sequence>
<keyword evidence="4 6" id="KW-0378">Hydrolase</keyword>
<evidence type="ECO:0000259" key="7">
    <source>
        <dbReference type="PROSITE" id="PS50967"/>
    </source>
</evidence>
<dbReference type="SUPFAM" id="SSF53098">
    <property type="entry name" value="Ribonuclease H-like"/>
    <property type="match status" value="1"/>
</dbReference>
<evidence type="ECO:0000256" key="3">
    <source>
        <dbReference type="ARBA" id="ARBA00022722"/>
    </source>
</evidence>
<dbReference type="InterPro" id="IPR051086">
    <property type="entry name" value="RNase_D-like"/>
</dbReference>
<evidence type="ECO:0000313" key="9">
    <source>
        <dbReference type="Proteomes" id="UP000189437"/>
    </source>
</evidence>
<dbReference type="PROSITE" id="PS50967">
    <property type="entry name" value="HRDC"/>
    <property type="match status" value="1"/>
</dbReference>
<evidence type="ECO:0000256" key="6">
    <source>
        <dbReference type="HAMAP-Rule" id="MF_01899"/>
    </source>
</evidence>
<dbReference type="GO" id="GO:0005737">
    <property type="term" value="C:cytoplasm"/>
    <property type="evidence" value="ECO:0007669"/>
    <property type="project" value="UniProtKB-SubCell"/>
</dbReference>
<dbReference type="Pfam" id="PF01612">
    <property type="entry name" value="DNA_pol_A_exo1"/>
    <property type="match status" value="1"/>
</dbReference>
<dbReference type="GO" id="GO:0000166">
    <property type="term" value="F:nucleotide binding"/>
    <property type="evidence" value="ECO:0007669"/>
    <property type="project" value="InterPro"/>
</dbReference>
<comment type="catalytic activity">
    <reaction evidence="6">
        <text>Exonucleolytic cleavage that removes extra residues from the 3'-terminus of tRNA to produce 5'-mononucleotides.</text>
        <dbReference type="EC" id="3.1.13.5"/>
    </reaction>
</comment>
<dbReference type="NCBIfam" id="TIGR01388">
    <property type="entry name" value="rnd"/>
    <property type="match status" value="1"/>
</dbReference>
<dbReference type="PANTHER" id="PTHR47649">
    <property type="entry name" value="RIBONUCLEASE D"/>
    <property type="match status" value="1"/>
</dbReference>
<keyword evidence="2 6" id="KW-0819">tRNA processing</keyword>
<organism evidence="8 9">
    <name type="scientific">Rodentibacter heidelbergensis</name>
    <dbReference type="NCBI Taxonomy" id="1908258"/>
    <lineage>
        <taxon>Bacteria</taxon>
        <taxon>Pseudomonadati</taxon>
        <taxon>Pseudomonadota</taxon>
        <taxon>Gammaproteobacteria</taxon>
        <taxon>Pasteurellales</taxon>
        <taxon>Pasteurellaceae</taxon>
        <taxon>Rodentibacter</taxon>
    </lineage>
</organism>
<dbReference type="PANTHER" id="PTHR47649:SF1">
    <property type="entry name" value="RIBONUCLEASE D"/>
    <property type="match status" value="1"/>
</dbReference>
<keyword evidence="9" id="KW-1185">Reference proteome</keyword>
<comment type="cofactor">
    <cofactor evidence="6">
        <name>a divalent metal cation</name>
        <dbReference type="ChEBI" id="CHEBI:60240"/>
    </cofactor>
</comment>
<dbReference type="InterPro" id="IPR044876">
    <property type="entry name" value="HRDC_dom_sf"/>
</dbReference>
<dbReference type="CDD" id="cd06142">
    <property type="entry name" value="RNaseD_exo"/>
    <property type="match status" value="1"/>
</dbReference>
<dbReference type="AlphaFoldDB" id="A0A1V3I6R8"/>
<evidence type="ECO:0000256" key="2">
    <source>
        <dbReference type="ARBA" id="ARBA00022694"/>
    </source>
</evidence>
<dbReference type="SUPFAM" id="SSF47819">
    <property type="entry name" value="HRDC-like"/>
    <property type="match status" value="2"/>
</dbReference>
<dbReference type="RefSeq" id="WP_077428029.1">
    <property type="nucleotide sequence ID" value="NZ_MLHH01000026.1"/>
</dbReference>
<dbReference type="SMART" id="SM00341">
    <property type="entry name" value="HRDC"/>
    <property type="match status" value="1"/>
</dbReference>
<dbReference type="Gene3D" id="3.30.420.10">
    <property type="entry name" value="Ribonuclease H-like superfamily/Ribonuclease H"/>
    <property type="match status" value="1"/>
</dbReference>
<protein>
    <recommendedName>
        <fullName evidence="6">Ribonuclease D</fullName>
        <shortName evidence="6">RNase D</shortName>
        <ecNumber evidence="6">3.1.13.5</ecNumber>
    </recommendedName>
</protein>
<comment type="similarity">
    <text evidence="6">Belongs to the RNase D family.</text>
</comment>
<comment type="caution">
    <text evidence="8">The sequence shown here is derived from an EMBL/GenBank/DDBJ whole genome shotgun (WGS) entry which is preliminary data.</text>
</comment>
<dbReference type="STRING" id="1908258.BKK48_09040"/>
<accession>A0A1V3I6R8</accession>
<dbReference type="InterPro" id="IPR002562">
    <property type="entry name" value="3'-5'_exonuclease_dom"/>
</dbReference>
<evidence type="ECO:0000256" key="1">
    <source>
        <dbReference type="ARBA" id="ARBA00022490"/>
    </source>
</evidence>
<dbReference type="Proteomes" id="UP000189437">
    <property type="component" value="Unassembled WGS sequence"/>
</dbReference>
<dbReference type="InterPro" id="IPR010997">
    <property type="entry name" value="HRDC-like_sf"/>
</dbReference>
<proteinExistence type="inferred from homology"/>
<dbReference type="Pfam" id="PF00570">
    <property type="entry name" value="HRDC"/>
    <property type="match status" value="1"/>
</dbReference>
<dbReference type="OrthoDB" id="9800549at2"/>
<reference evidence="8 9" key="1">
    <citation type="submission" date="2016-10" db="EMBL/GenBank/DDBJ databases">
        <title>Rodentibacter gen. nov. and new species.</title>
        <authorList>
            <person name="Christensen H."/>
        </authorList>
    </citation>
    <scope>NUCLEOTIDE SEQUENCE [LARGE SCALE GENOMIC DNA]</scope>
    <source>
        <strain evidence="8 9">Ac69</strain>
    </source>
</reference>
<dbReference type="GO" id="GO:0042780">
    <property type="term" value="P:tRNA 3'-end processing"/>
    <property type="evidence" value="ECO:0007669"/>
    <property type="project" value="UniProtKB-UniRule"/>
</dbReference>
<dbReference type="InterPro" id="IPR036397">
    <property type="entry name" value="RNaseH_sf"/>
</dbReference>
<keyword evidence="5 6" id="KW-0269">Exonuclease</keyword>
<keyword evidence="3 6" id="KW-0540">Nuclease</keyword>
<gene>
    <name evidence="6" type="primary">rnd</name>
    <name evidence="8" type="ORF">BKK48_09040</name>
</gene>
<dbReference type="InterPro" id="IPR048579">
    <property type="entry name" value="RNAseD_HRDC_C"/>
</dbReference>
<dbReference type="InterPro" id="IPR006292">
    <property type="entry name" value="RNase_D"/>
</dbReference>
<comment type="function">
    <text evidence="6">Exonuclease involved in the 3' processing of various precursor tRNAs. Initiates hydrolysis at the 3'-terminus of an RNA molecule and releases 5'-mononucleotides.</text>
</comment>
<dbReference type="HAMAP" id="MF_01899">
    <property type="entry name" value="RNase_D"/>
    <property type="match status" value="1"/>
</dbReference>
<dbReference type="EC" id="3.1.13.5" evidence="6"/>
<dbReference type="SMART" id="SM00474">
    <property type="entry name" value="35EXOc"/>
    <property type="match status" value="1"/>
</dbReference>
<dbReference type="GO" id="GO:0033890">
    <property type="term" value="F:ribonuclease D activity"/>
    <property type="evidence" value="ECO:0007669"/>
    <property type="project" value="UniProtKB-UniRule"/>
</dbReference>
<dbReference type="EMBL" id="MLHH01000026">
    <property type="protein sequence ID" value="OOF35698.1"/>
    <property type="molecule type" value="Genomic_DNA"/>
</dbReference>
<evidence type="ECO:0000256" key="4">
    <source>
        <dbReference type="ARBA" id="ARBA00022801"/>
    </source>
</evidence>